<dbReference type="GO" id="GO:0004067">
    <property type="term" value="F:asparaginase activity"/>
    <property type="evidence" value="ECO:0007669"/>
    <property type="project" value="UniProtKB-UniRule"/>
</dbReference>
<gene>
    <name evidence="8" type="ORF">EDD66_101463</name>
</gene>
<dbReference type="Pfam" id="PF00710">
    <property type="entry name" value="Asparaginase"/>
    <property type="match status" value="1"/>
</dbReference>
<dbReference type="OrthoDB" id="9788068at2"/>
<sequence length="333" mass="36827">MKKRILIITTGGTLASSHGREGLVPVLDSNYIFSRIEGMAKEFDIETVDLFSLDSSNIQPEEWQILGDTIYKNLDNFDGIIIIHGTDTMAYTSSALSYMLQNISKPVVLTGSQLSILNPIADAEENCRLALNMAASNVPGIFIAFNRKVILGCRASKVRTISFDAFESINSPYVGVVNSNGLDLARYTIIPPKDPLKFKRELNTKVFLLKLIPGIDPDIFQVLHQMGYKGVFIEAFGIGGLPFYRRDLAESIGNAIKNGMTILVGSQCIYDGSNLSIYQTGQKILQQGALQSYDMTTEASVTKLMWVLGQTENPEEIRMYFQKSLSGEVNLPE</sequence>
<dbReference type="Gene3D" id="3.40.50.40">
    <property type="match status" value="1"/>
</dbReference>
<organism evidence="8 9">
    <name type="scientific">Mobilisporobacter senegalensis</name>
    <dbReference type="NCBI Taxonomy" id="1329262"/>
    <lineage>
        <taxon>Bacteria</taxon>
        <taxon>Bacillati</taxon>
        <taxon>Bacillota</taxon>
        <taxon>Clostridia</taxon>
        <taxon>Lachnospirales</taxon>
        <taxon>Lachnospiraceae</taxon>
        <taxon>Mobilisporobacter</taxon>
    </lineage>
</organism>
<dbReference type="InterPro" id="IPR027474">
    <property type="entry name" value="L-asparaginase_N"/>
</dbReference>
<dbReference type="RefSeq" id="WP_123607931.1">
    <property type="nucleotide sequence ID" value="NZ_RJVG01000001.1"/>
</dbReference>
<dbReference type="CDD" id="cd08963">
    <property type="entry name" value="L-asparaginase_I"/>
    <property type="match status" value="1"/>
</dbReference>
<dbReference type="InterPro" id="IPR006033">
    <property type="entry name" value="AsnA_fam"/>
</dbReference>
<accession>A0A3N1XZ28</accession>
<evidence type="ECO:0000256" key="3">
    <source>
        <dbReference type="PIRSR" id="PIRSR001220-1"/>
    </source>
</evidence>
<dbReference type="InterPro" id="IPR036152">
    <property type="entry name" value="Asp/glu_Ase-like_sf"/>
</dbReference>
<comment type="caution">
    <text evidence="8">The sequence shown here is derived from an EMBL/GenBank/DDBJ whole genome shotgun (WGS) entry which is preliminary data.</text>
</comment>
<feature type="domain" description="Asparaginase/glutaminase C-terminal" evidence="7">
    <location>
        <begin position="205"/>
        <end position="321"/>
    </location>
</feature>
<dbReference type="GO" id="GO:0006520">
    <property type="term" value="P:amino acid metabolic process"/>
    <property type="evidence" value="ECO:0007669"/>
    <property type="project" value="InterPro"/>
</dbReference>
<feature type="domain" description="L-asparaginase N-terminal" evidence="6">
    <location>
        <begin position="4"/>
        <end position="184"/>
    </location>
</feature>
<protein>
    <recommendedName>
        <fullName evidence="1">asparaginase</fullName>
        <ecNumber evidence="1">3.5.1.1</ecNumber>
    </recommendedName>
</protein>
<dbReference type="InterPro" id="IPR041725">
    <property type="entry name" value="L-asparaginase_I"/>
</dbReference>
<dbReference type="PIRSF" id="PIRSF001220">
    <property type="entry name" value="L-ASNase_gatD"/>
    <property type="match status" value="1"/>
</dbReference>
<dbReference type="EMBL" id="RJVG01000001">
    <property type="protein sequence ID" value="ROR31844.1"/>
    <property type="molecule type" value="Genomic_DNA"/>
</dbReference>
<dbReference type="EC" id="3.5.1.1" evidence="1"/>
<keyword evidence="2" id="KW-0378">Hydrolase</keyword>
<dbReference type="Proteomes" id="UP000273083">
    <property type="component" value="Unassembled WGS sequence"/>
</dbReference>
<dbReference type="SMART" id="SM00870">
    <property type="entry name" value="Asparaginase"/>
    <property type="match status" value="1"/>
</dbReference>
<reference evidence="8 9" key="1">
    <citation type="submission" date="2018-11" db="EMBL/GenBank/DDBJ databases">
        <title>Genomic Encyclopedia of Type Strains, Phase IV (KMG-IV): sequencing the most valuable type-strain genomes for metagenomic binning, comparative biology and taxonomic classification.</title>
        <authorList>
            <person name="Goeker M."/>
        </authorList>
    </citation>
    <scope>NUCLEOTIDE SEQUENCE [LARGE SCALE GENOMIC DNA]</scope>
    <source>
        <strain evidence="8 9">DSM 26537</strain>
    </source>
</reference>
<dbReference type="SFLD" id="SFLDS00057">
    <property type="entry name" value="Glutaminase/Asparaginase"/>
    <property type="match status" value="1"/>
</dbReference>
<evidence type="ECO:0000256" key="5">
    <source>
        <dbReference type="PROSITE-ProRule" id="PRU10100"/>
    </source>
</evidence>
<proteinExistence type="predicted"/>
<name>A0A3N1XZ28_9FIRM</name>
<dbReference type="InterPro" id="IPR027475">
    <property type="entry name" value="Asparaginase/glutaminase_AS2"/>
</dbReference>
<dbReference type="Gene3D" id="3.40.50.1170">
    <property type="entry name" value="L-asparaginase, N-terminal domain"/>
    <property type="match status" value="1"/>
</dbReference>
<dbReference type="InterPro" id="IPR006034">
    <property type="entry name" value="Asparaginase/glutaminase-like"/>
</dbReference>
<dbReference type="SUPFAM" id="SSF53774">
    <property type="entry name" value="Glutaminase/Asparaginase"/>
    <property type="match status" value="1"/>
</dbReference>
<evidence type="ECO:0000259" key="6">
    <source>
        <dbReference type="Pfam" id="PF00710"/>
    </source>
</evidence>
<evidence type="ECO:0000259" key="7">
    <source>
        <dbReference type="Pfam" id="PF17763"/>
    </source>
</evidence>
<dbReference type="PRINTS" id="PR00139">
    <property type="entry name" value="ASNGLNASE"/>
</dbReference>
<dbReference type="PROSITE" id="PS00917">
    <property type="entry name" value="ASN_GLN_ASE_2"/>
    <property type="match status" value="1"/>
</dbReference>
<evidence type="ECO:0000313" key="8">
    <source>
        <dbReference type="EMBL" id="ROR31844.1"/>
    </source>
</evidence>
<evidence type="ECO:0000313" key="9">
    <source>
        <dbReference type="Proteomes" id="UP000273083"/>
    </source>
</evidence>
<keyword evidence="9" id="KW-1185">Reference proteome</keyword>
<dbReference type="InterPro" id="IPR027473">
    <property type="entry name" value="L-asparaginase_C"/>
</dbReference>
<dbReference type="PIRSF" id="PIRSF500176">
    <property type="entry name" value="L_ASNase"/>
    <property type="match status" value="1"/>
</dbReference>
<dbReference type="AlphaFoldDB" id="A0A3N1XZ28"/>
<dbReference type="NCBIfam" id="TIGR00519">
    <property type="entry name" value="asnASE_I"/>
    <property type="match status" value="1"/>
</dbReference>
<dbReference type="InterPro" id="IPR040919">
    <property type="entry name" value="Asparaginase_C"/>
</dbReference>
<dbReference type="PANTHER" id="PTHR11707:SF28">
    <property type="entry name" value="60 KDA LYSOPHOSPHOLIPASE"/>
    <property type="match status" value="1"/>
</dbReference>
<evidence type="ECO:0000256" key="4">
    <source>
        <dbReference type="PIRSR" id="PIRSR001220-2"/>
    </source>
</evidence>
<evidence type="ECO:0000256" key="1">
    <source>
        <dbReference type="ARBA" id="ARBA00012920"/>
    </source>
</evidence>
<feature type="binding site" evidence="4">
    <location>
        <position position="55"/>
    </location>
    <ligand>
        <name>substrate</name>
    </ligand>
</feature>
<feature type="binding site" evidence="4">
    <location>
        <begin position="86"/>
        <end position="87"/>
    </location>
    <ligand>
        <name>substrate</name>
    </ligand>
</feature>
<feature type="active site" evidence="5">
    <location>
        <position position="86"/>
    </location>
</feature>
<dbReference type="InterPro" id="IPR037152">
    <property type="entry name" value="L-asparaginase_N_sf"/>
</dbReference>
<feature type="active site" description="O-isoaspartyl threonine intermediate" evidence="3">
    <location>
        <position position="13"/>
    </location>
</feature>
<dbReference type="PROSITE" id="PS51732">
    <property type="entry name" value="ASN_GLN_ASE_3"/>
    <property type="match status" value="1"/>
</dbReference>
<dbReference type="Pfam" id="PF17763">
    <property type="entry name" value="Asparaginase_C"/>
    <property type="match status" value="1"/>
</dbReference>
<dbReference type="PANTHER" id="PTHR11707">
    <property type="entry name" value="L-ASPARAGINASE"/>
    <property type="match status" value="1"/>
</dbReference>
<evidence type="ECO:0000256" key="2">
    <source>
        <dbReference type="ARBA" id="ARBA00022801"/>
    </source>
</evidence>